<sequence length="156" mass="16754">MTRLKISTRLMIMMCLLVLLQAALLGGFALRYLSTSLEDQIGLRALQLASMIAQTPAVRDAARDRDSFSMQALAEELREATDASFISIGDSEGIRLAHPLPERIGKPMVGGDNYRALELGQSYISRAVGSLGPSIRGKAPIFSPEGRSSASSRSAT</sequence>
<evidence type="ECO:0000256" key="3">
    <source>
        <dbReference type="ARBA" id="ARBA00022692"/>
    </source>
</evidence>
<accession>A0ABW2A317</accession>
<gene>
    <name evidence="7" type="ORF">ACFQDL_18400</name>
</gene>
<proteinExistence type="predicted"/>
<organism evidence="7 8">
    <name type="scientific">Marinobacterium aestuariivivens</name>
    <dbReference type="NCBI Taxonomy" id="1698799"/>
    <lineage>
        <taxon>Bacteria</taxon>
        <taxon>Pseudomonadati</taxon>
        <taxon>Pseudomonadota</taxon>
        <taxon>Gammaproteobacteria</taxon>
        <taxon>Oceanospirillales</taxon>
        <taxon>Oceanospirillaceae</taxon>
        <taxon>Marinobacterium</taxon>
    </lineage>
</organism>
<evidence type="ECO:0000256" key="4">
    <source>
        <dbReference type="ARBA" id="ARBA00022989"/>
    </source>
</evidence>
<keyword evidence="2" id="KW-1003">Cell membrane</keyword>
<dbReference type="Proteomes" id="UP001596422">
    <property type="component" value="Unassembled WGS sequence"/>
</dbReference>
<keyword evidence="5" id="KW-0472">Membrane</keyword>
<evidence type="ECO:0000313" key="8">
    <source>
        <dbReference type="Proteomes" id="UP001596422"/>
    </source>
</evidence>
<protein>
    <recommendedName>
        <fullName evidence="6">Single cache domain-containing protein</fullName>
    </recommendedName>
</protein>
<keyword evidence="4" id="KW-1133">Transmembrane helix</keyword>
<dbReference type="SUPFAM" id="SSF103190">
    <property type="entry name" value="Sensory domain-like"/>
    <property type="match status" value="1"/>
</dbReference>
<evidence type="ECO:0000256" key="1">
    <source>
        <dbReference type="ARBA" id="ARBA00004651"/>
    </source>
</evidence>
<feature type="domain" description="Single cache" evidence="6">
    <location>
        <begin position="35"/>
        <end position="148"/>
    </location>
</feature>
<evidence type="ECO:0000313" key="7">
    <source>
        <dbReference type="EMBL" id="MFC6671813.1"/>
    </source>
</evidence>
<dbReference type="Gene3D" id="3.30.450.20">
    <property type="entry name" value="PAS domain"/>
    <property type="match status" value="1"/>
</dbReference>
<name>A0ABW2A317_9GAMM</name>
<reference evidence="8" key="1">
    <citation type="journal article" date="2019" name="Int. J. Syst. Evol. Microbiol.">
        <title>The Global Catalogue of Microorganisms (GCM) 10K type strain sequencing project: providing services to taxonomists for standard genome sequencing and annotation.</title>
        <authorList>
            <consortium name="The Broad Institute Genomics Platform"/>
            <consortium name="The Broad Institute Genome Sequencing Center for Infectious Disease"/>
            <person name="Wu L."/>
            <person name="Ma J."/>
        </authorList>
    </citation>
    <scope>NUCLEOTIDE SEQUENCE [LARGE SCALE GENOMIC DNA]</scope>
    <source>
        <strain evidence="8">NBRC 111756</strain>
    </source>
</reference>
<dbReference type="InterPro" id="IPR029151">
    <property type="entry name" value="Sensor-like_sf"/>
</dbReference>
<keyword evidence="3" id="KW-0812">Transmembrane</keyword>
<comment type="caution">
    <text evidence="7">The sequence shown here is derived from an EMBL/GenBank/DDBJ whole genome shotgun (WGS) entry which is preliminary data.</text>
</comment>
<keyword evidence="8" id="KW-1185">Reference proteome</keyword>
<dbReference type="RefSeq" id="WP_379910303.1">
    <property type="nucleotide sequence ID" value="NZ_JBHSWE010000001.1"/>
</dbReference>
<evidence type="ECO:0000256" key="5">
    <source>
        <dbReference type="ARBA" id="ARBA00023136"/>
    </source>
</evidence>
<dbReference type="InterPro" id="IPR033463">
    <property type="entry name" value="sCache_3"/>
</dbReference>
<evidence type="ECO:0000259" key="6">
    <source>
        <dbReference type="Pfam" id="PF17203"/>
    </source>
</evidence>
<evidence type="ECO:0000256" key="2">
    <source>
        <dbReference type="ARBA" id="ARBA00022475"/>
    </source>
</evidence>
<dbReference type="Pfam" id="PF17203">
    <property type="entry name" value="sCache_3_2"/>
    <property type="match status" value="1"/>
</dbReference>
<comment type="subcellular location">
    <subcellularLocation>
        <location evidence="1">Cell membrane</location>
        <topology evidence="1">Multi-pass membrane protein</topology>
    </subcellularLocation>
</comment>
<dbReference type="EMBL" id="JBHSWE010000001">
    <property type="protein sequence ID" value="MFC6671813.1"/>
    <property type="molecule type" value="Genomic_DNA"/>
</dbReference>